<dbReference type="Proteomes" id="UP000800093">
    <property type="component" value="Unassembled WGS sequence"/>
</dbReference>
<protein>
    <submittedName>
        <fullName evidence="1">Uncharacterized protein</fullName>
    </submittedName>
</protein>
<evidence type="ECO:0000313" key="2">
    <source>
        <dbReference type="Proteomes" id="UP000800093"/>
    </source>
</evidence>
<reference evidence="2" key="1">
    <citation type="journal article" date="2020" name="Stud. Mycol.">
        <title>101 Dothideomycetes genomes: A test case for predicting lifestyles and emergence of pathogens.</title>
        <authorList>
            <person name="Haridas S."/>
            <person name="Albert R."/>
            <person name="Binder M."/>
            <person name="Bloem J."/>
            <person name="LaButti K."/>
            <person name="Salamov A."/>
            <person name="Andreopoulos B."/>
            <person name="Baker S."/>
            <person name="Barry K."/>
            <person name="Bills G."/>
            <person name="Bluhm B."/>
            <person name="Cannon C."/>
            <person name="Castanera R."/>
            <person name="Culley D."/>
            <person name="Daum C."/>
            <person name="Ezra D."/>
            <person name="Gonzalez J."/>
            <person name="Henrissat B."/>
            <person name="Kuo A."/>
            <person name="Liang C."/>
            <person name="Lipzen A."/>
            <person name="Lutzoni F."/>
            <person name="Magnuson J."/>
            <person name="Mondo S."/>
            <person name="Nolan M."/>
            <person name="Ohm R."/>
            <person name="Pangilinan J."/>
            <person name="Park H.-J."/>
            <person name="Ramirez L."/>
            <person name="Alfaro M."/>
            <person name="Sun H."/>
            <person name="Tritt A."/>
            <person name="Yoshinaga Y."/>
            <person name="Zwiers L.-H."/>
            <person name="Turgeon B."/>
            <person name="Goodwin S."/>
            <person name="Spatafora J."/>
            <person name="Crous P."/>
            <person name="Grigoriev I."/>
        </authorList>
    </citation>
    <scope>NUCLEOTIDE SEQUENCE [LARGE SCALE GENOMIC DNA]</scope>
    <source>
        <strain evidence="2">CBS 304.66</strain>
    </source>
</reference>
<organism evidence="1 2">
    <name type="scientific">Lojkania enalia</name>
    <dbReference type="NCBI Taxonomy" id="147567"/>
    <lineage>
        <taxon>Eukaryota</taxon>
        <taxon>Fungi</taxon>
        <taxon>Dikarya</taxon>
        <taxon>Ascomycota</taxon>
        <taxon>Pezizomycotina</taxon>
        <taxon>Dothideomycetes</taxon>
        <taxon>Pleosporomycetidae</taxon>
        <taxon>Pleosporales</taxon>
        <taxon>Pleosporales incertae sedis</taxon>
        <taxon>Lojkania</taxon>
    </lineage>
</organism>
<comment type="caution">
    <text evidence="1">The sequence shown here is derived from an EMBL/GenBank/DDBJ whole genome shotgun (WGS) entry which is preliminary data.</text>
</comment>
<dbReference type="AlphaFoldDB" id="A0A9P4NB21"/>
<name>A0A9P4NB21_9PLEO</name>
<dbReference type="EMBL" id="ML986581">
    <property type="protein sequence ID" value="KAF2269944.1"/>
    <property type="molecule type" value="Genomic_DNA"/>
</dbReference>
<keyword evidence="2" id="KW-1185">Reference proteome</keyword>
<accession>A0A9P4NB21</accession>
<proteinExistence type="predicted"/>
<gene>
    <name evidence="1" type="ORF">CC78DRAFT_574830</name>
</gene>
<sequence length="193" mass="21465">MLARRHQDQTWYFCMPTVSPNLDWRSAGIGSLVDDANKAAPWTPSIRSAARQAPDLKLTERNSKLVVAMNADRITRFQIRAMAIYGLERGISRITNPDVEDRVSEIHFPILDVFELPSRVSDVILALEANLHASHKAAILGCPKPKCSSKKSIYVFDTPTTLLGVKTVMHTFSDPTSGAFRDSTYDKLTAFAD</sequence>
<evidence type="ECO:0000313" key="1">
    <source>
        <dbReference type="EMBL" id="KAF2269944.1"/>
    </source>
</evidence>